<keyword evidence="8" id="KW-1185">Reference proteome</keyword>
<gene>
    <name evidence="7" type="ORF">SELMODRAFT_78691</name>
</gene>
<dbReference type="HOGENOM" id="CLU_002774_2_0_1"/>
<dbReference type="Gene3D" id="2.130.10.10">
    <property type="entry name" value="YVTN repeat-like/Quinoprotein amine dehydrogenase"/>
    <property type="match status" value="2"/>
</dbReference>
<evidence type="ECO:0000256" key="4">
    <source>
        <dbReference type="SAM" id="MobiDB-lite"/>
    </source>
</evidence>
<dbReference type="Pfam" id="PF25171">
    <property type="entry name" value="Beta-prop_WDR36-Utp21_1st"/>
    <property type="match status" value="1"/>
</dbReference>
<dbReference type="SMART" id="SM00320">
    <property type="entry name" value="WD40"/>
    <property type="match status" value="10"/>
</dbReference>
<feature type="repeat" description="WD" evidence="3">
    <location>
        <begin position="264"/>
        <end position="295"/>
    </location>
</feature>
<sequence>MGIFEAFRAIGYISDGVPFAVQRSGVETLVTVSVGKAWQRFNCSKLLLVFVGPQLEKSIRALACYEGFTFAASGNNVVVFDRAHQIAVWKAHSSKIKYLLEFGHFILSSDTEGHVCVWDTGILSTKEDGKPIAELHLGRGVTCLMHPQTYLDKVLFGFEDGRLQLWNIKSRKMVHEFKGWNSPVLTCVSSPALDVVGIGCGDGKIHVHNIRYDETIATFTHTTRGGVTALSFRTDGHAFLAAGGSSGAISIWDLEKKKLQTVINDAHDSEVASLHFLANEPVLMSNSKDNSLKMWIFDSLDGDARLLRYRSGHSAPPTCIRYYGEGRCILSGGQDRAFRLFSTIQDQQSRELSQGNVTKRAKRLKLKEEEIKLAPIVAFDAAEIRERDWCNVVTCHLDDCSAYTWRLQNFVIGEHVLKPCPEKPSPVKVCSISACGNFVTLGTASGHIERFNLQSGLHRGSYRDGTLADQSAHTGAVHGLASDATNACLFSAGYDKLIKVWNFKSLQLKASISPGSPIIKMTYHRGNGLAAVSSDDHVIRLYDMVAVRLVRVFSGHTDRITDFTFSEDGKWLLSSAMDATVRVWDVVAAKQLDAMRVNAAITALSLSPGMDMLATCHVNHKGIYLWGNRYMYSAGDIELGSGNAVKDVALPSSTGSRPEEGGDSNPEKVSRDNIELPGLEEKSELPSTAQITPELVTLSLLPKNQWQGLVHLDTVKARNKPIAAPKKPERAPFFLPTLPSLSGVPAFASPDQDSQKTNSFTTLPEAENVSSFGSLEAANFCFSQGLELLEHMKNLTSSSLDAEIRFLQIVDEDAPEEQIRDIGSLIDFLIKATSLNRDFDFVQAVMLLVLRIHGESILTYSQLRDKAETLREVQSSTWKRLDELLQKNRCIVSFLSNSAY</sequence>
<dbReference type="FunFam" id="2.130.10.10:FF:000109">
    <property type="entry name" value="WD repeat domain 36"/>
    <property type="match status" value="1"/>
</dbReference>
<dbReference type="AlphaFoldDB" id="D8QUF4"/>
<feature type="region of interest" description="Disordered" evidence="4">
    <location>
        <begin position="648"/>
        <end position="672"/>
    </location>
</feature>
<dbReference type="GO" id="GO:0006364">
    <property type="term" value="P:rRNA processing"/>
    <property type="evidence" value="ECO:0000318"/>
    <property type="project" value="GO_Central"/>
</dbReference>
<feature type="repeat" description="WD" evidence="3">
    <location>
        <begin position="553"/>
        <end position="594"/>
    </location>
</feature>
<dbReference type="GO" id="GO:0032040">
    <property type="term" value="C:small-subunit processome"/>
    <property type="evidence" value="ECO:0000318"/>
    <property type="project" value="GO_Central"/>
</dbReference>
<dbReference type="FunFam" id="2.130.10.10:FF:000200">
    <property type="entry name" value="U3 small nucleolar RNA-associated protein 21"/>
    <property type="match status" value="1"/>
</dbReference>
<keyword evidence="2" id="KW-0677">Repeat</keyword>
<dbReference type="InterPro" id="IPR015943">
    <property type="entry name" value="WD40/YVTN_repeat-like_dom_sf"/>
</dbReference>
<evidence type="ECO:0000313" key="7">
    <source>
        <dbReference type="EMBL" id="EFJ36285.1"/>
    </source>
</evidence>
<dbReference type="eggNOG" id="KOG1539">
    <property type="taxonomic scope" value="Eukaryota"/>
</dbReference>
<dbReference type="PROSITE" id="PS50082">
    <property type="entry name" value="WD_REPEATS_2"/>
    <property type="match status" value="4"/>
</dbReference>
<keyword evidence="1 3" id="KW-0853">WD repeat</keyword>
<dbReference type="FunCoup" id="D8QUF4">
    <property type="interactions" value="4126"/>
</dbReference>
<dbReference type="InParanoid" id="D8QUF4"/>
<dbReference type="InterPro" id="IPR036322">
    <property type="entry name" value="WD40_repeat_dom_sf"/>
</dbReference>
<dbReference type="PANTHER" id="PTHR22840">
    <property type="entry name" value="WD REPEAT-CONTAINING PROTEIN 36"/>
    <property type="match status" value="1"/>
</dbReference>
<feature type="repeat" description="WD" evidence="3">
    <location>
        <begin position="220"/>
        <end position="262"/>
    </location>
</feature>
<feature type="domain" description="WDR36/Utp21 N-terminal" evidence="6">
    <location>
        <begin position="30"/>
        <end position="298"/>
    </location>
</feature>
<dbReference type="OMA" id="CIYAWRA"/>
<name>D8QUF4_SELML</name>
<evidence type="ECO:0000256" key="3">
    <source>
        <dbReference type="PROSITE-ProRule" id="PRU00221"/>
    </source>
</evidence>
<dbReference type="KEGG" id="smo:SELMODRAFT_78691"/>
<dbReference type="InterPro" id="IPR007319">
    <property type="entry name" value="WDR36/Utp21_C"/>
</dbReference>
<dbReference type="InterPro" id="IPR019775">
    <property type="entry name" value="WD40_repeat_CS"/>
</dbReference>
<organism evidence="8">
    <name type="scientific">Selaginella moellendorffii</name>
    <name type="common">Spikemoss</name>
    <dbReference type="NCBI Taxonomy" id="88036"/>
    <lineage>
        <taxon>Eukaryota</taxon>
        <taxon>Viridiplantae</taxon>
        <taxon>Streptophyta</taxon>
        <taxon>Embryophyta</taxon>
        <taxon>Tracheophyta</taxon>
        <taxon>Lycopodiopsida</taxon>
        <taxon>Selaginellales</taxon>
        <taxon>Selaginellaceae</taxon>
        <taxon>Selaginella</taxon>
    </lineage>
</organism>
<dbReference type="GO" id="GO:0034388">
    <property type="term" value="C:Pwp2p-containing subcomplex of 90S preribosome"/>
    <property type="evidence" value="ECO:0000318"/>
    <property type="project" value="GO_Central"/>
</dbReference>
<dbReference type="EMBL" id="GL377567">
    <property type="protein sequence ID" value="EFJ36285.1"/>
    <property type="molecule type" value="Genomic_DNA"/>
</dbReference>
<evidence type="ECO:0000256" key="2">
    <source>
        <dbReference type="ARBA" id="ARBA00022737"/>
    </source>
</evidence>
<feature type="domain" description="WDR36/Utp21 C-terminal" evidence="5">
    <location>
        <begin position="690"/>
        <end position="896"/>
    </location>
</feature>
<dbReference type="STRING" id="88036.D8QUF4"/>
<dbReference type="SUPFAM" id="SSF50978">
    <property type="entry name" value="WD40 repeat-like"/>
    <property type="match status" value="2"/>
</dbReference>
<dbReference type="PROSITE" id="PS50294">
    <property type="entry name" value="WD_REPEATS_REGION"/>
    <property type="match status" value="3"/>
</dbReference>
<dbReference type="PANTHER" id="PTHR22840:SF12">
    <property type="entry name" value="WD REPEAT-CONTAINING PROTEIN 36"/>
    <property type="match status" value="1"/>
</dbReference>
<proteinExistence type="predicted"/>
<dbReference type="InterPro" id="IPR001680">
    <property type="entry name" value="WD40_rpt"/>
</dbReference>
<protein>
    <submittedName>
        <fullName evidence="7">Uncharacterized protein</fullName>
    </submittedName>
</protein>
<evidence type="ECO:0000259" key="5">
    <source>
        <dbReference type="Pfam" id="PF04192"/>
    </source>
</evidence>
<feature type="compositionally biased region" description="Basic and acidic residues" evidence="4">
    <location>
        <begin position="657"/>
        <end position="672"/>
    </location>
</feature>
<evidence type="ECO:0000259" key="6">
    <source>
        <dbReference type="Pfam" id="PF25171"/>
    </source>
</evidence>
<evidence type="ECO:0000256" key="1">
    <source>
        <dbReference type="ARBA" id="ARBA00022574"/>
    </source>
</evidence>
<dbReference type="PROSITE" id="PS00678">
    <property type="entry name" value="WD_REPEATS_1"/>
    <property type="match status" value="2"/>
</dbReference>
<evidence type="ECO:0000313" key="8">
    <source>
        <dbReference type="Proteomes" id="UP000001514"/>
    </source>
</evidence>
<accession>D8QUF4</accession>
<dbReference type="Gramene" id="EFJ36285">
    <property type="protein sequence ID" value="EFJ36285"/>
    <property type="gene ID" value="SELMODRAFT_78691"/>
</dbReference>
<reference evidence="7 8" key="1">
    <citation type="journal article" date="2011" name="Science">
        <title>The Selaginella genome identifies genetic changes associated with the evolution of vascular plants.</title>
        <authorList>
            <person name="Banks J.A."/>
            <person name="Nishiyama T."/>
            <person name="Hasebe M."/>
            <person name="Bowman J.L."/>
            <person name="Gribskov M."/>
            <person name="dePamphilis C."/>
            <person name="Albert V.A."/>
            <person name="Aono N."/>
            <person name="Aoyama T."/>
            <person name="Ambrose B.A."/>
            <person name="Ashton N.W."/>
            <person name="Axtell M.J."/>
            <person name="Barker E."/>
            <person name="Barker M.S."/>
            <person name="Bennetzen J.L."/>
            <person name="Bonawitz N.D."/>
            <person name="Chapple C."/>
            <person name="Cheng C."/>
            <person name="Correa L.G."/>
            <person name="Dacre M."/>
            <person name="DeBarry J."/>
            <person name="Dreyer I."/>
            <person name="Elias M."/>
            <person name="Engstrom E.M."/>
            <person name="Estelle M."/>
            <person name="Feng L."/>
            <person name="Finet C."/>
            <person name="Floyd S.K."/>
            <person name="Frommer W.B."/>
            <person name="Fujita T."/>
            <person name="Gramzow L."/>
            <person name="Gutensohn M."/>
            <person name="Harholt J."/>
            <person name="Hattori M."/>
            <person name="Heyl A."/>
            <person name="Hirai T."/>
            <person name="Hiwatashi Y."/>
            <person name="Ishikawa M."/>
            <person name="Iwata M."/>
            <person name="Karol K.G."/>
            <person name="Koehler B."/>
            <person name="Kolukisaoglu U."/>
            <person name="Kubo M."/>
            <person name="Kurata T."/>
            <person name="Lalonde S."/>
            <person name="Li K."/>
            <person name="Li Y."/>
            <person name="Litt A."/>
            <person name="Lyons E."/>
            <person name="Manning G."/>
            <person name="Maruyama T."/>
            <person name="Michael T.P."/>
            <person name="Mikami K."/>
            <person name="Miyazaki S."/>
            <person name="Morinaga S."/>
            <person name="Murata T."/>
            <person name="Mueller-Roeber B."/>
            <person name="Nelson D.R."/>
            <person name="Obara M."/>
            <person name="Oguri Y."/>
            <person name="Olmstead R.G."/>
            <person name="Onodera N."/>
            <person name="Petersen B.L."/>
            <person name="Pils B."/>
            <person name="Prigge M."/>
            <person name="Rensing S.A."/>
            <person name="Riano-Pachon D.M."/>
            <person name="Roberts A.W."/>
            <person name="Sato Y."/>
            <person name="Scheller H.V."/>
            <person name="Schulz B."/>
            <person name="Schulz C."/>
            <person name="Shakirov E.V."/>
            <person name="Shibagaki N."/>
            <person name="Shinohara N."/>
            <person name="Shippen D.E."/>
            <person name="Soerensen I."/>
            <person name="Sotooka R."/>
            <person name="Sugimoto N."/>
            <person name="Sugita M."/>
            <person name="Sumikawa N."/>
            <person name="Tanurdzic M."/>
            <person name="Theissen G."/>
            <person name="Ulvskov P."/>
            <person name="Wakazuki S."/>
            <person name="Weng J.K."/>
            <person name="Willats W.W."/>
            <person name="Wipf D."/>
            <person name="Wolf P.G."/>
            <person name="Yang L."/>
            <person name="Zimmer A.D."/>
            <person name="Zhu Q."/>
            <person name="Mitros T."/>
            <person name="Hellsten U."/>
            <person name="Loque D."/>
            <person name="Otillar R."/>
            <person name="Salamov A."/>
            <person name="Schmutz J."/>
            <person name="Shapiro H."/>
            <person name="Lindquist E."/>
            <person name="Lucas S."/>
            <person name="Rokhsar D."/>
            <person name="Grigoriev I.V."/>
        </authorList>
    </citation>
    <scope>NUCLEOTIDE SEQUENCE [LARGE SCALE GENOMIC DNA]</scope>
</reference>
<dbReference type="Pfam" id="PF04192">
    <property type="entry name" value="Utp21"/>
    <property type="match status" value="1"/>
</dbReference>
<dbReference type="Pfam" id="PF25168">
    <property type="entry name" value="Beta-prop_WDR36-Utp21_2nd"/>
    <property type="match status" value="1"/>
</dbReference>
<dbReference type="InterPro" id="IPR059157">
    <property type="entry name" value="WDR36-Utp21_N"/>
</dbReference>
<feature type="repeat" description="WD" evidence="3">
    <location>
        <begin position="470"/>
        <end position="511"/>
    </location>
</feature>
<dbReference type="Proteomes" id="UP000001514">
    <property type="component" value="Unassembled WGS sequence"/>
</dbReference>